<dbReference type="InParanoid" id="A0A0D0D7A5"/>
<dbReference type="Proteomes" id="UP000054538">
    <property type="component" value="Unassembled WGS sequence"/>
</dbReference>
<gene>
    <name evidence="1" type="ORF">PAXRUDRAFT_275412</name>
</gene>
<reference evidence="2" key="2">
    <citation type="submission" date="2015-01" db="EMBL/GenBank/DDBJ databases">
        <title>Evolutionary Origins and Diversification of the Mycorrhizal Mutualists.</title>
        <authorList>
            <consortium name="DOE Joint Genome Institute"/>
            <consortium name="Mycorrhizal Genomics Consortium"/>
            <person name="Kohler A."/>
            <person name="Kuo A."/>
            <person name="Nagy L.G."/>
            <person name="Floudas D."/>
            <person name="Copeland A."/>
            <person name="Barry K.W."/>
            <person name="Cichocki N."/>
            <person name="Veneault-Fourrey C."/>
            <person name="LaButti K."/>
            <person name="Lindquist E.A."/>
            <person name="Lipzen A."/>
            <person name="Lundell T."/>
            <person name="Morin E."/>
            <person name="Murat C."/>
            <person name="Riley R."/>
            <person name="Ohm R."/>
            <person name="Sun H."/>
            <person name="Tunlid A."/>
            <person name="Henrissat B."/>
            <person name="Grigoriev I.V."/>
            <person name="Hibbett D.S."/>
            <person name="Martin F."/>
        </authorList>
    </citation>
    <scope>NUCLEOTIDE SEQUENCE [LARGE SCALE GENOMIC DNA]</scope>
    <source>
        <strain evidence="2">Ve08.2h10</strain>
    </source>
</reference>
<keyword evidence="2" id="KW-1185">Reference proteome</keyword>
<evidence type="ECO:0000313" key="2">
    <source>
        <dbReference type="Proteomes" id="UP000054538"/>
    </source>
</evidence>
<accession>A0A0D0D7A5</accession>
<dbReference type="HOGENOM" id="CLU_2483990_0_0_1"/>
<organism evidence="1 2">
    <name type="scientific">Paxillus rubicundulus Ve08.2h10</name>
    <dbReference type="NCBI Taxonomy" id="930991"/>
    <lineage>
        <taxon>Eukaryota</taxon>
        <taxon>Fungi</taxon>
        <taxon>Dikarya</taxon>
        <taxon>Basidiomycota</taxon>
        <taxon>Agaricomycotina</taxon>
        <taxon>Agaricomycetes</taxon>
        <taxon>Agaricomycetidae</taxon>
        <taxon>Boletales</taxon>
        <taxon>Paxilineae</taxon>
        <taxon>Paxillaceae</taxon>
        <taxon>Paxillus</taxon>
    </lineage>
</organism>
<sequence length="87" mass="10033">MKVYLSRKSVIDSVSRNHWSTRSSSYTNSLVLSQIPTSIYHWKCLYLDELQDELQLKRCVHTTLPTLSRALQHLGVSCKIISTCAYE</sequence>
<evidence type="ECO:0000313" key="1">
    <source>
        <dbReference type="EMBL" id="KIK79561.1"/>
    </source>
</evidence>
<name>A0A0D0D7A5_9AGAM</name>
<dbReference type="EMBL" id="KN826247">
    <property type="protein sequence ID" value="KIK79561.1"/>
    <property type="molecule type" value="Genomic_DNA"/>
</dbReference>
<protein>
    <submittedName>
        <fullName evidence="1">Uncharacterized protein</fullName>
    </submittedName>
</protein>
<proteinExistence type="predicted"/>
<dbReference type="AlphaFoldDB" id="A0A0D0D7A5"/>
<reference evidence="1 2" key="1">
    <citation type="submission" date="2014-04" db="EMBL/GenBank/DDBJ databases">
        <authorList>
            <consortium name="DOE Joint Genome Institute"/>
            <person name="Kuo A."/>
            <person name="Kohler A."/>
            <person name="Jargeat P."/>
            <person name="Nagy L.G."/>
            <person name="Floudas D."/>
            <person name="Copeland A."/>
            <person name="Barry K.W."/>
            <person name="Cichocki N."/>
            <person name="Veneault-Fourrey C."/>
            <person name="LaButti K."/>
            <person name="Lindquist E.A."/>
            <person name="Lipzen A."/>
            <person name="Lundell T."/>
            <person name="Morin E."/>
            <person name="Murat C."/>
            <person name="Sun H."/>
            <person name="Tunlid A."/>
            <person name="Henrissat B."/>
            <person name="Grigoriev I.V."/>
            <person name="Hibbett D.S."/>
            <person name="Martin F."/>
            <person name="Nordberg H.P."/>
            <person name="Cantor M.N."/>
            <person name="Hua S.X."/>
        </authorList>
    </citation>
    <scope>NUCLEOTIDE SEQUENCE [LARGE SCALE GENOMIC DNA]</scope>
    <source>
        <strain evidence="1 2">Ve08.2h10</strain>
    </source>
</reference>